<comment type="caution">
    <text evidence="6">The sequence shown here is derived from an EMBL/GenBank/DDBJ whole genome shotgun (WGS) entry which is preliminary data.</text>
</comment>
<feature type="transmembrane region" description="Helical" evidence="5">
    <location>
        <begin position="54"/>
        <end position="74"/>
    </location>
</feature>
<keyword evidence="3 5" id="KW-1133">Transmembrane helix</keyword>
<evidence type="ECO:0000313" key="6">
    <source>
        <dbReference type="EMBL" id="MBC4016874.1"/>
    </source>
</evidence>
<evidence type="ECO:0000256" key="5">
    <source>
        <dbReference type="SAM" id="Phobius"/>
    </source>
</evidence>
<dbReference type="PROSITE" id="PS51257">
    <property type="entry name" value="PROKAR_LIPOPROTEIN"/>
    <property type="match status" value="1"/>
</dbReference>
<name>A0A9X0QZG8_9PROT</name>
<proteinExistence type="predicted"/>
<gene>
    <name evidence="6" type="ORF">H7965_16255</name>
</gene>
<accession>A0A9X0QZG8</accession>
<comment type="subcellular location">
    <subcellularLocation>
        <location evidence="1">Membrane</location>
        <topology evidence="1">Multi-pass membrane protein</topology>
    </subcellularLocation>
</comment>
<dbReference type="AlphaFoldDB" id="A0A9X0QZG8"/>
<feature type="transmembrane region" description="Helical" evidence="5">
    <location>
        <begin position="20"/>
        <end position="42"/>
    </location>
</feature>
<organism evidence="6 7">
    <name type="scientific">Siccirubricoccus deserti</name>
    <dbReference type="NCBI Taxonomy" id="2013562"/>
    <lineage>
        <taxon>Bacteria</taxon>
        <taxon>Pseudomonadati</taxon>
        <taxon>Pseudomonadota</taxon>
        <taxon>Alphaproteobacteria</taxon>
        <taxon>Acetobacterales</taxon>
        <taxon>Roseomonadaceae</taxon>
        <taxon>Siccirubricoccus</taxon>
    </lineage>
</organism>
<dbReference type="EMBL" id="JACOMF010000019">
    <property type="protein sequence ID" value="MBC4016874.1"/>
    <property type="molecule type" value="Genomic_DNA"/>
</dbReference>
<evidence type="ECO:0000256" key="1">
    <source>
        <dbReference type="ARBA" id="ARBA00004141"/>
    </source>
</evidence>
<protein>
    <submittedName>
        <fullName evidence="6">Hemolysin III family protein</fullName>
    </submittedName>
</protein>
<evidence type="ECO:0000256" key="3">
    <source>
        <dbReference type="ARBA" id="ARBA00022989"/>
    </source>
</evidence>
<dbReference type="Proteomes" id="UP000600101">
    <property type="component" value="Unassembled WGS sequence"/>
</dbReference>
<evidence type="ECO:0000256" key="2">
    <source>
        <dbReference type="ARBA" id="ARBA00022692"/>
    </source>
</evidence>
<keyword evidence="2 5" id="KW-0812">Transmembrane</keyword>
<dbReference type="InterPro" id="IPR004254">
    <property type="entry name" value="AdipoR/HlyIII-related"/>
</dbReference>
<evidence type="ECO:0000313" key="7">
    <source>
        <dbReference type="Proteomes" id="UP000600101"/>
    </source>
</evidence>
<feature type="transmembrane region" description="Helical" evidence="5">
    <location>
        <begin position="86"/>
        <end position="111"/>
    </location>
</feature>
<evidence type="ECO:0000256" key="4">
    <source>
        <dbReference type="ARBA" id="ARBA00023136"/>
    </source>
</evidence>
<sequence length="117" mass="11932">MIGHRDDVPHYERNEWIADAAVHVLGLASALLACAVLAAAALPRAVGPGSAIALGLYAAGLLAMLGCSALYNMAGRGRRRALLRRLDHAAIFAMIAGTYTPIAGIGIGGAWGSALLA</sequence>
<keyword evidence="7" id="KW-1185">Reference proteome</keyword>
<dbReference type="Pfam" id="PF03006">
    <property type="entry name" value="HlyIII"/>
    <property type="match status" value="1"/>
</dbReference>
<reference evidence="6" key="1">
    <citation type="submission" date="2020-08" db="EMBL/GenBank/DDBJ databases">
        <authorList>
            <person name="Hu Y."/>
            <person name="Nguyen S.V."/>
            <person name="Li F."/>
            <person name="Fanning S."/>
        </authorList>
    </citation>
    <scope>NUCLEOTIDE SEQUENCE</scope>
    <source>
        <strain evidence="6">SYSU D8009</strain>
    </source>
</reference>
<dbReference type="GO" id="GO:0016020">
    <property type="term" value="C:membrane"/>
    <property type="evidence" value="ECO:0007669"/>
    <property type="project" value="UniProtKB-SubCell"/>
</dbReference>
<keyword evidence="4 5" id="KW-0472">Membrane</keyword>